<reference evidence="1 2" key="1">
    <citation type="submission" date="2024-04" db="EMBL/GenBank/DDBJ databases">
        <title>The reference genome of an endangered Asteraceae, Deinandra increscens subsp. villosa, native to the Central Coast of California.</title>
        <authorList>
            <person name="Guilliams M."/>
            <person name="Hasenstab-Lehman K."/>
            <person name="Meyer R."/>
            <person name="Mcevoy S."/>
        </authorList>
    </citation>
    <scope>NUCLEOTIDE SEQUENCE [LARGE SCALE GENOMIC DNA]</scope>
    <source>
        <tissue evidence="1">Leaf</tissue>
    </source>
</reference>
<dbReference type="EMBL" id="JBCNJP010000027">
    <property type="protein sequence ID" value="KAK9053249.1"/>
    <property type="molecule type" value="Genomic_DNA"/>
</dbReference>
<proteinExistence type="predicted"/>
<comment type="caution">
    <text evidence="1">The sequence shown here is derived from an EMBL/GenBank/DDBJ whole genome shotgun (WGS) entry which is preliminary data.</text>
</comment>
<evidence type="ECO:0000313" key="1">
    <source>
        <dbReference type="EMBL" id="KAK9053249.1"/>
    </source>
</evidence>
<dbReference type="Proteomes" id="UP001408789">
    <property type="component" value="Unassembled WGS sequence"/>
</dbReference>
<accession>A0AAP0GM82</accession>
<keyword evidence="2" id="KW-1185">Reference proteome</keyword>
<gene>
    <name evidence="1" type="ORF">SSX86_029882</name>
</gene>
<dbReference type="AlphaFoldDB" id="A0AAP0GM82"/>
<organism evidence="1 2">
    <name type="scientific">Deinandra increscens subsp. villosa</name>
    <dbReference type="NCBI Taxonomy" id="3103831"/>
    <lineage>
        <taxon>Eukaryota</taxon>
        <taxon>Viridiplantae</taxon>
        <taxon>Streptophyta</taxon>
        <taxon>Embryophyta</taxon>
        <taxon>Tracheophyta</taxon>
        <taxon>Spermatophyta</taxon>
        <taxon>Magnoliopsida</taxon>
        <taxon>eudicotyledons</taxon>
        <taxon>Gunneridae</taxon>
        <taxon>Pentapetalae</taxon>
        <taxon>asterids</taxon>
        <taxon>campanulids</taxon>
        <taxon>Asterales</taxon>
        <taxon>Asteraceae</taxon>
        <taxon>Asteroideae</taxon>
        <taxon>Heliantheae alliance</taxon>
        <taxon>Madieae</taxon>
        <taxon>Madiinae</taxon>
        <taxon>Deinandra</taxon>
    </lineage>
</organism>
<evidence type="ECO:0008006" key="3">
    <source>
        <dbReference type="Google" id="ProtNLM"/>
    </source>
</evidence>
<name>A0AAP0GM82_9ASTR</name>
<protein>
    <recommendedName>
        <fullName evidence="3">Gag-pol polyprotein</fullName>
    </recommendedName>
</protein>
<evidence type="ECO:0000313" key="2">
    <source>
        <dbReference type="Proteomes" id="UP001408789"/>
    </source>
</evidence>
<sequence>MSSNWNNGKSLGSLAKPPMLAREEYPQWKIRITNFLKEVDNSLLECIAKGPHCPTVDIPKIKETEISASVPARTILKERKWWSEENKTKEVNEDIAKTVLIMTLPHDIFCQVDCNTSAKGIWDALEKLFDGGGGSNEKKQKNKSSK</sequence>